<dbReference type="AlphaFoldDB" id="A0A4V6I7I5"/>
<feature type="signal peptide" evidence="2">
    <location>
        <begin position="1"/>
        <end position="20"/>
    </location>
</feature>
<keyword evidence="4" id="KW-1185">Reference proteome</keyword>
<protein>
    <submittedName>
        <fullName evidence="3">Uncharacterized protein</fullName>
    </submittedName>
</protein>
<evidence type="ECO:0000313" key="4">
    <source>
        <dbReference type="Proteomes" id="UP000298663"/>
    </source>
</evidence>
<evidence type="ECO:0000256" key="1">
    <source>
        <dbReference type="SAM" id="MobiDB-lite"/>
    </source>
</evidence>
<sequence>MMLLLRIVFVLSTVILAGEAAALSTEQHVIAVACSRNSSLPYCPPPSKAFGSKIFERERIRFDDGKETITENDKIACRELRDEYRKSCASGARRSADTKEFCEAFENVCFNIPESEPDQPTQSEKSAKNEPKQAKTVQNERKWMRKRSAANAINCAHTPRSRQTWAQNPTDPVSPQGLHGLLQRIQTALPVRVPRPIPLRPTRSRVLSPLLRALPHPSPREAGCPHPKTPPRKPDQTDLLAVPQLRY</sequence>
<feature type="region of interest" description="Disordered" evidence="1">
    <location>
        <begin position="213"/>
        <end position="247"/>
    </location>
</feature>
<evidence type="ECO:0000313" key="3">
    <source>
        <dbReference type="EMBL" id="TMS34183.1"/>
    </source>
</evidence>
<proteinExistence type="predicted"/>
<dbReference type="OrthoDB" id="5862467at2759"/>
<dbReference type="EMBL" id="CM016762">
    <property type="protein sequence ID" value="TMS34183.1"/>
    <property type="molecule type" value="Genomic_DNA"/>
</dbReference>
<feature type="region of interest" description="Disordered" evidence="1">
    <location>
        <begin position="113"/>
        <end position="177"/>
    </location>
</feature>
<accession>A0A4V6I7I5</accession>
<keyword evidence="2" id="KW-0732">Signal</keyword>
<feature type="compositionally biased region" description="Basic and acidic residues" evidence="1">
    <location>
        <begin position="125"/>
        <end position="142"/>
    </location>
</feature>
<dbReference type="Proteomes" id="UP000298663">
    <property type="component" value="Chromosome X"/>
</dbReference>
<evidence type="ECO:0000256" key="2">
    <source>
        <dbReference type="SAM" id="SignalP"/>
    </source>
</evidence>
<dbReference type="EMBL" id="AZBU02000001">
    <property type="protein sequence ID" value="TMS34183.1"/>
    <property type="molecule type" value="Genomic_DNA"/>
</dbReference>
<organism evidence="3 4">
    <name type="scientific">Steinernema carpocapsae</name>
    <name type="common">Entomopathogenic nematode</name>
    <dbReference type="NCBI Taxonomy" id="34508"/>
    <lineage>
        <taxon>Eukaryota</taxon>
        <taxon>Metazoa</taxon>
        <taxon>Ecdysozoa</taxon>
        <taxon>Nematoda</taxon>
        <taxon>Chromadorea</taxon>
        <taxon>Rhabditida</taxon>
        <taxon>Tylenchina</taxon>
        <taxon>Panagrolaimomorpha</taxon>
        <taxon>Strongyloidoidea</taxon>
        <taxon>Steinernematidae</taxon>
        <taxon>Steinernema</taxon>
    </lineage>
</organism>
<reference evidence="3 4" key="1">
    <citation type="journal article" date="2015" name="Genome Biol.">
        <title>Comparative genomics of Steinernema reveals deeply conserved gene regulatory networks.</title>
        <authorList>
            <person name="Dillman A.R."/>
            <person name="Macchietto M."/>
            <person name="Porter C.F."/>
            <person name="Rogers A."/>
            <person name="Williams B."/>
            <person name="Antoshechkin I."/>
            <person name="Lee M.M."/>
            <person name="Goodwin Z."/>
            <person name="Lu X."/>
            <person name="Lewis E.E."/>
            <person name="Goodrich-Blair H."/>
            <person name="Stock S.P."/>
            <person name="Adams B.J."/>
            <person name="Sternberg P.W."/>
            <person name="Mortazavi A."/>
        </authorList>
    </citation>
    <scope>NUCLEOTIDE SEQUENCE [LARGE SCALE GENOMIC DNA]</scope>
    <source>
        <strain evidence="3 4">ALL</strain>
    </source>
</reference>
<feature type="compositionally biased region" description="Polar residues" evidence="1">
    <location>
        <begin position="161"/>
        <end position="173"/>
    </location>
</feature>
<name>A0A4V6I7I5_STECR</name>
<gene>
    <name evidence="3" type="ORF">L596_001822</name>
</gene>
<feature type="chain" id="PRO_5020801719" evidence="2">
    <location>
        <begin position="21"/>
        <end position="247"/>
    </location>
</feature>
<comment type="caution">
    <text evidence="3">The sequence shown here is derived from an EMBL/GenBank/DDBJ whole genome shotgun (WGS) entry which is preliminary data.</text>
</comment>
<reference evidence="3 4" key="2">
    <citation type="journal article" date="2019" name="G3 (Bethesda)">
        <title>Hybrid Assembly of the Genome of the Entomopathogenic Nematode Steinernema carpocapsae Identifies the X-Chromosome.</title>
        <authorList>
            <person name="Serra L."/>
            <person name="Macchietto M."/>
            <person name="Macias-Munoz A."/>
            <person name="McGill C.J."/>
            <person name="Rodriguez I.M."/>
            <person name="Rodriguez B."/>
            <person name="Murad R."/>
            <person name="Mortazavi A."/>
        </authorList>
    </citation>
    <scope>NUCLEOTIDE SEQUENCE [LARGE SCALE GENOMIC DNA]</scope>
    <source>
        <strain evidence="3 4">ALL</strain>
    </source>
</reference>